<gene>
    <name evidence="8" type="primary">ypdA_21</name>
    <name evidence="8" type="ORF">SK3146_06171</name>
</gene>
<dbReference type="InterPro" id="IPR050640">
    <property type="entry name" value="Bact_2-comp_sensor_kinase"/>
</dbReference>
<keyword evidence="6" id="KW-1133">Transmembrane helix</keyword>
<evidence type="ECO:0000256" key="6">
    <source>
        <dbReference type="SAM" id="Phobius"/>
    </source>
</evidence>
<feature type="domain" description="HAMP" evidence="7">
    <location>
        <begin position="302"/>
        <end position="354"/>
    </location>
</feature>
<dbReference type="InterPro" id="IPR010559">
    <property type="entry name" value="Sig_transdc_His_kin_internal"/>
</dbReference>
<evidence type="ECO:0000256" key="5">
    <source>
        <dbReference type="ARBA" id="ARBA00023136"/>
    </source>
</evidence>
<dbReference type="GO" id="GO:0004673">
    <property type="term" value="F:protein histidine kinase activity"/>
    <property type="evidence" value="ECO:0007669"/>
    <property type="project" value="UniProtKB-EC"/>
</dbReference>
<dbReference type="Pfam" id="PF06580">
    <property type="entry name" value="His_kinase"/>
    <property type="match status" value="1"/>
</dbReference>
<accession>A0ABY4RZI0</accession>
<evidence type="ECO:0000313" key="8">
    <source>
        <dbReference type="EMBL" id="UQZ86878.1"/>
    </source>
</evidence>
<dbReference type="SUPFAM" id="SSF55874">
    <property type="entry name" value="ATPase domain of HSP90 chaperone/DNA topoisomerase II/histidine kinase"/>
    <property type="match status" value="1"/>
</dbReference>
<proteinExistence type="predicted"/>
<comment type="subcellular location">
    <subcellularLocation>
        <location evidence="1">Cell membrane</location>
        <topology evidence="1">Multi-pass membrane protein</topology>
    </subcellularLocation>
</comment>
<dbReference type="InterPro" id="IPR003660">
    <property type="entry name" value="HAMP_dom"/>
</dbReference>
<keyword evidence="9" id="KW-1185">Reference proteome</keyword>
<evidence type="ECO:0000256" key="2">
    <source>
        <dbReference type="ARBA" id="ARBA00022475"/>
    </source>
</evidence>
<dbReference type="CDD" id="cd06225">
    <property type="entry name" value="HAMP"/>
    <property type="match status" value="1"/>
</dbReference>
<sequence>MRLKMNIFRKMVLFIVLLLIPIVLLYGFSNRVSIEVVEEEIQNSNLNRISFFTSQMDSVIDQLSIIPIIVSKDRSIQELLKTTKEYEQLQLQEAIVGKLILLSATSSWSNRLTIYLPGLKQAISSDYNGVYDPDFFRSSIKPDWEYHALPAGDSYFAKFILSPLISYKNPEDAEAVTEVRFSRRNVMNMLADYKQDGKGDPFLYSPGTGPIVSSAANEALIGELTSYLNGQQLSPMGHRIVELRHEKYLVGYVQSKSLGWYVVDYLPLQQILSPIVKSRNLFYGSIALLLAMSVVVALMLYKQVQIPIQLLLRGVQGIQAGKYALRLNHRPNNEFEYVFARFNEMAAQIQELLEKVYMEHIRFREAKLKQLQSQINPHFLYNCLFFIKNTIAVGDKHAATEMVVNLGDYFRHITKLENTMTTLHEEMKLVQNYLNIQNLRMDRFHYEIDIPDSMAQLEIPRLLIQPIVENAIIHGIGKSERYGIVTITGQRQWGENKIVIDDNGIGMSPRSWRSCSIKYRFRWIKR</sequence>
<protein>
    <submittedName>
        <fullName evidence="8">Sensor histidine kinase YpdA</fullName>
        <ecNumber evidence="8">2.7.13.3</ecNumber>
    </submittedName>
</protein>
<evidence type="ECO:0000256" key="3">
    <source>
        <dbReference type="ARBA" id="ARBA00022553"/>
    </source>
</evidence>
<dbReference type="Gene3D" id="6.10.340.10">
    <property type="match status" value="1"/>
</dbReference>
<evidence type="ECO:0000256" key="4">
    <source>
        <dbReference type="ARBA" id="ARBA00022679"/>
    </source>
</evidence>
<dbReference type="PANTHER" id="PTHR34220">
    <property type="entry name" value="SENSOR HISTIDINE KINASE YPDA"/>
    <property type="match status" value="1"/>
</dbReference>
<keyword evidence="8" id="KW-0418">Kinase</keyword>
<reference evidence="8" key="1">
    <citation type="submission" date="2018-02" db="EMBL/GenBank/DDBJ databases">
        <authorList>
            <person name="Kim S.-K."/>
            <person name="Jung H.-I."/>
            <person name="Lee S.-W."/>
        </authorList>
    </citation>
    <scope>NUCLEOTIDE SEQUENCE</scope>
    <source>
        <strain evidence="8">SK3146</strain>
    </source>
</reference>
<evidence type="ECO:0000313" key="9">
    <source>
        <dbReference type="Proteomes" id="UP001057134"/>
    </source>
</evidence>
<keyword evidence="2" id="KW-1003">Cell membrane</keyword>
<dbReference type="PROSITE" id="PS50885">
    <property type="entry name" value="HAMP"/>
    <property type="match status" value="1"/>
</dbReference>
<dbReference type="PANTHER" id="PTHR34220:SF9">
    <property type="entry name" value="SIGNAL TRANSDUCTION HISTIDINE KINASE INTERNAL REGION DOMAIN-CONTAINING PROTEIN"/>
    <property type="match status" value="1"/>
</dbReference>
<keyword evidence="4 8" id="KW-0808">Transferase</keyword>
<dbReference type="Proteomes" id="UP001057134">
    <property type="component" value="Chromosome"/>
</dbReference>
<evidence type="ECO:0000256" key="1">
    <source>
        <dbReference type="ARBA" id="ARBA00004651"/>
    </source>
</evidence>
<keyword evidence="5 6" id="KW-0472">Membrane</keyword>
<reference evidence="8" key="2">
    <citation type="journal article" date="2021" name="J Anim Sci Technol">
        <title>Complete genome sequence of Paenibacillus konkukensis sp. nov. SK3146 as a potential probiotic strain.</title>
        <authorList>
            <person name="Jung H.I."/>
            <person name="Park S."/>
            <person name="Niu K.M."/>
            <person name="Lee S.W."/>
            <person name="Kothari D."/>
            <person name="Yi K.J."/>
            <person name="Kim S.K."/>
        </authorList>
    </citation>
    <scope>NUCLEOTIDE SEQUENCE</scope>
    <source>
        <strain evidence="8">SK3146</strain>
    </source>
</reference>
<feature type="transmembrane region" description="Helical" evidence="6">
    <location>
        <begin position="281"/>
        <end position="301"/>
    </location>
</feature>
<dbReference type="EMBL" id="CP027059">
    <property type="protein sequence ID" value="UQZ86878.1"/>
    <property type="molecule type" value="Genomic_DNA"/>
</dbReference>
<name>A0ABY4RZI0_9BACL</name>
<dbReference type="InterPro" id="IPR036890">
    <property type="entry name" value="HATPase_C_sf"/>
</dbReference>
<dbReference type="Gene3D" id="3.30.565.10">
    <property type="entry name" value="Histidine kinase-like ATPase, C-terminal domain"/>
    <property type="match status" value="1"/>
</dbReference>
<keyword evidence="6" id="KW-0812">Transmembrane</keyword>
<evidence type="ECO:0000259" key="7">
    <source>
        <dbReference type="PROSITE" id="PS50885"/>
    </source>
</evidence>
<organism evidence="8 9">
    <name type="scientific">Paenibacillus konkukensis</name>
    <dbReference type="NCBI Taxonomy" id="2020716"/>
    <lineage>
        <taxon>Bacteria</taxon>
        <taxon>Bacillati</taxon>
        <taxon>Bacillota</taxon>
        <taxon>Bacilli</taxon>
        <taxon>Bacillales</taxon>
        <taxon>Paenibacillaceae</taxon>
        <taxon>Paenibacillus</taxon>
    </lineage>
</organism>
<dbReference type="EC" id="2.7.13.3" evidence="8"/>
<keyword evidence="3" id="KW-0597">Phosphoprotein</keyword>